<dbReference type="Gene3D" id="1.10.260.40">
    <property type="entry name" value="lambda repressor-like DNA-binding domains"/>
    <property type="match status" value="1"/>
</dbReference>
<evidence type="ECO:0000313" key="6">
    <source>
        <dbReference type="Proteomes" id="UP000216451"/>
    </source>
</evidence>
<feature type="domain" description="HTH lacI-type" evidence="4">
    <location>
        <begin position="3"/>
        <end position="57"/>
    </location>
</feature>
<dbReference type="InterPro" id="IPR046335">
    <property type="entry name" value="LacI/GalR-like_sensor"/>
</dbReference>
<dbReference type="EMBL" id="MWXA01000002">
    <property type="protein sequence ID" value="OZG68395.1"/>
    <property type="molecule type" value="Genomic_DNA"/>
</dbReference>
<evidence type="ECO:0000313" key="5">
    <source>
        <dbReference type="EMBL" id="OZG68395.1"/>
    </source>
</evidence>
<evidence type="ECO:0000259" key="4">
    <source>
        <dbReference type="PROSITE" id="PS50932"/>
    </source>
</evidence>
<dbReference type="SMART" id="SM00354">
    <property type="entry name" value="HTH_LACI"/>
    <property type="match status" value="1"/>
</dbReference>
<dbReference type="PROSITE" id="PS00356">
    <property type="entry name" value="HTH_LACI_1"/>
    <property type="match status" value="1"/>
</dbReference>
<dbReference type="Proteomes" id="UP000216451">
    <property type="component" value="Unassembled WGS sequence"/>
</dbReference>
<dbReference type="CDD" id="cd01392">
    <property type="entry name" value="HTH_LacI"/>
    <property type="match status" value="1"/>
</dbReference>
<dbReference type="InterPro" id="IPR000843">
    <property type="entry name" value="HTH_LacI"/>
</dbReference>
<dbReference type="Pfam" id="PF13377">
    <property type="entry name" value="Peripla_BP_3"/>
    <property type="match status" value="1"/>
</dbReference>
<dbReference type="InterPro" id="IPR028082">
    <property type="entry name" value="Peripla_BP_I"/>
</dbReference>
<keyword evidence="3" id="KW-0804">Transcription</keyword>
<dbReference type="SUPFAM" id="SSF53822">
    <property type="entry name" value="Periplasmic binding protein-like I"/>
    <property type="match status" value="1"/>
</dbReference>
<proteinExistence type="predicted"/>
<dbReference type="GO" id="GO:0000976">
    <property type="term" value="F:transcription cis-regulatory region binding"/>
    <property type="evidence" value="ECO:0007669"/>
    <property type="project" value="TreeGrafter"/>
</dbReference>
<dbReference type="PANTHER" id="PTHR30146:SF138">
    <property type="entry name" value="TRANSCRIPTIONAL REGULATORY PROTEIN"/>
    <property type="match status" value="1"/>
</dbReference>
<keyword evidence="6" id="KW-1185">Reference proteome</keyword>
<dbReference type="CDD" id="cd06267">
    <property type="entry name" value="PBP1_LacI_sugar_binding-like"/>
    <property type="match status" value="1"/>
</dbReference>
<protein>
    <submittedName>
        <fullName evidence="5">Transcriptional regulator, LacI family</fullName>
    </submittedName>
</protein>
<name>A0A261GB44_9BIFI</name>
<evidence type="ECO:0000256" key="2">
    <source>
        <dbReference type="ARBA" id="ARBA00023125"/>
    </source>
</evidence>
<dbReference type="OrthoDB" id="3510266at2"/>
<dbReference type="GeneID" id="98294898"/>
<dbReference type="AlphaFoldDB" id="A0A261GB44"/>
<gene>
    <name evidence="5" type="ORF">BAQU_0212</name>
</gene>
<dbReference type="PANTHER" id="PTHR30146">
    <property type="entry name" value="LACI-RELATED TRANSCRIPTIONAL REPRESSOR"/>
    <property type="match status" value="1"/>
</dbReference>
<dbReference type="InterPro" id="IPR010982">
    <property type="entry name" value="Lambda_DNA-bd_dom_sf"/>
</dbReference>
<dbReference type="Gene3D" id="3.40.50.2300">
    <property type="match status" value="2"/>
</dbReference>
<organism evidence="5 6">
    <name type="scientific">Bifidobacterium aquikefiri</name>
    <dbReference type="NCBI Taxonomy" id="1653207"/>
    <lineage>
        <taxon>Bacteria</taxon>
        <taxon>Bacillati</taxon>
        <taxon>Actinomycetota</taxon>
        <taxon>Actinomycetes</taxon>
        <taxon>Bifidobacteriales</taxon>
        <taxon>Bifidobacteriaceae</taxon>
        <taxon>Bifidobacterium</taxon>
    </lineage>
</organism>
<evidence type="ECO:0000256" key="1">
    <source>
        <dbReference type="ARBA" id="ARBA00023015"/>
    </source>
</evidence>
<dbReference type="SUPFAM" id="SSF47413">
    <property type="entry name" value="lambda repressor-like DNA-binding domains"/>
    <property type="match status" value="1"/>
</dbReference>
<reference evidence="5 6" key="1">
    <citation type="journal article" date="2017" name="BMC Genomics">
        <title>Comparative genomic and phylogenomic analyses of the Bifidobacteriaceae family.</title>
        <authorList>
            <person name="Lugli G.A."/>
            <person name="Milani C."/>
            <person name="Turroni F."/>
            <person name="Duranti S."/>
            <person name="Mancabelli L."/>
            <person name="Mangifesta M."/>
            <person name="Ferrario C."/>
            <person name="Modesto M."/>
            <person name="Mattarelli P."/>
            <person name="Jiri K."/>
            <person name="van Sinderen D."/>
            <person name="Ventura M."/>
        </authorList>
    </citation>
    <scope>NUCLEOTIDE SEQUENCE [LARGE SCALE GENOMIC DNA]</scope>
    <source>
        <strain evidence="5 6">LMG 28769</strain>
    </source>
</reference>
<dbReference type="PROSITE" id="PS50932">
    <property type="entry name" value="HTH_LACI_2"/>
    <property type="match status" value="1"/>
</dbReference>
<dbReference type="Pfam" id="PF00356">
    <property type="entry name" value="LacI"/>
    <property type="match status" value="1"/>
</dbReference>
<evidence type="ECO:0000256" key="3">
    <source>
        <dbReference type="ARBA" id="ARBA00023163"/>
    </source>
</evidence>
<dbReference type="RefSeq" id="WP_158215601.1">
    <property type="nucleotide sequence ID" value="NZ_JBDNSG010000003.1"/>
</dbReference>
<dbReference type="GO" id="GO:0003700">
    <property type="term" value="F:DNA-binding transcription factor activity"/>
    <property type="evidence" value="ECO:0007669"/>
    <property type="project" value="TreeGrafter"/>
</dbReference>
<comment type="caution">
    <text evidence="5">The sequence shown here is derived from an EMBL/GenBank/DDBJ whole genome shotgun (WGS) entry which is preliminary data.</text>
</comment>
<keyword evidence="1" id="KW-0805">Transcription regulation</keyword>
<accession>A0A261GB44</accession>
<sequence length="345" mass="37167">MNVRIEEVANAAQVSTATVSRALNNLPGVGQQTREHVLKVALELGYSPSHSASALASGTSHSIGIVLPDVSRWFLATAVQSIEMALHERHYDALIYTLPDDEGKPRPTFNPTVLRSKVDAVAVLSVYFSEQEVELLKSLNLPVAFLSVRQPGFSHVGIDDEAAMRSACENLIAHGHRIIGHLSGMTNDTCPNAPTERRRRAWKAMLGRHGLECSDSLDSPARVMTAQHGYEAAKILLNRRPDVTAIVASSDEMAMGAIQCLRERSLTPGVDVAVIGIDGNNLSEAFGLTTVAQPVYEQSMALVTILLAALAGDTAHRELIFPTHLIARNSTARQHVDIAHALQGG</sequence>
<keyword evidence="2" id="KW-0238">DNA-binding</keyword>